<evidence type="ECO:0000313" key="2">
    <source>
        <dbReference type="EMBL" id="CAI8961312.1"/>
    </source>
</evidence>
<accession>A0ABM9I8M5</accession>
<gene>
    <name evidence="2" type="ORF">MSZNOR_4666</name>
</gene>
<dbReference type="EMBL" id="OX458333">
    <property type="protein sequence ID" value="CAI8961312.1"/>
    <property type="molecule type" value="Genomic_DNA"/>
</dbReference>
<name>A0ABM9I8M5_9GAMM</name>
<protein>
    <submittedName>
        <fullName evidence="2">Uncharacterized protein</fullName>
    </submittedName>
</protein>
<organism evidence="2 3">
    <name type="scientific">Methylocaldum szegediense</name>
    <dbReference type="NCBI Taxonomy" id="73780"/>
    <lineage>
        <taxon>Bacteria</taxon>
        <taxon>Pseudomonadati</taxon>
        <taxon>Pseudomonadota</taxon>
        <taxon>Gammaproteobacteria</taxon>
        <taxon>Methylococcales</taxon>
        <taxon>Methylococcaceae</taxon>
        <taxon>Methylocaldum</taxon>
    </lineage>
</organism>
<keyword evidence="3" id="KW-1185">Reference proteome</keyword>
<sequence>MSRGTGPTYSHSPYSPFERSAVARMKRSGMRGIEGFDRPRIPHSLHPGYGSLSWEPDPAYSHSPYSPFERSGWLPQSAG</sequence>
<feature type="region of interest" description="Disordered" evidence="1">
    <location>
        <begin position="1"/>
        <end position="42"/>
    </location>
</feature>
<proteinExistence type="predicted"/>
<dbReference type="Proteomes" id="UP001162030">
    <property type="component" value="Chromosome"/>
</dbReference>
<evidence type="ECO:0000256" key="1">
    <source>
        <dbReference type="SAM" id="MobiDB-lite"/>
    </source>
</evidence>
<evidence type="ECO:0000313" key="3">
    <source>
        <dbReference type="Proteomes" id="UP001162030"/>
    </source>
</evidence>
<reference evidence="2 3" key="1">
    <citation type="submission" date="2023-03" db="EMBL/GenBank/DDBJ databases">
        <authorList>
            <person name="Pearce D."/>
        </authorList>
    </citation>
    <scope>NUCLEOTIDE SEQUENCE [LARGE SCALE GENOMIC DNA]</scope>
    <source>
        <strain evidence="2">Msz</strain>
    </source>
</reference>
<feature type="compositionally biased region" description="Polar residues" evidence="1">
    <location>
        <begin position="1"/>
        <end position="13"/>
    </location>
</feature>